<gene>
    <name evidence="7" type="primary">sbcD</name>
    <name evidence="10" type="ORF">LX87_02784</name>
</gene>
<dbReference type="NCBIfam" id="TIGR00619">
    <property type="entry name" value="sbcd"/>
    <property type="match status" value="1"/>
</dbReference>
<dbReference type="InterPro" id="IPR041796">
    <property type="entry name" value="Mre11_N"/>
</dbReference>
<dbReference type="GO" id="GO:0006260">
    <property type="term" value="P:DNA replication"/>
    <property type="evidence" value="ECO:0007669"/>
    <property type="project" value="UniProtKB-KW"/>
</dbReference>
<keyword evidence="7" id="KW-0233">DNA recombination</keyword>
<feature type="domain" description="Nuclease SbcCD subunit D C-terminal" evidence="9">
    <location>
        <begin position="278"/>
        <end position="379"/>
    </location>
</feature>
<keyword evidence="6 7" id="KW-0269">Exonuclease</keyword>
<dbReference type="GO" id="GO:0008408">
    <property type="term" value="F:3'-5' exonuclease activity"/>
    <property type="evidence" value="ECO:0007669"/>
    <property type="project" value="InterPro"/>
</dbReference>
<evidence type="ECO:0000256" key="6">
    <source>
        <dbReference type="ARBA" id="ARBA00022839"/>
    </source>
</evidence>
<dbReference type="Gene3D" id="3.60.21.10">
    <property type="match status" value="1"/>
</dbReference>
<keyword evidence="5 7" id="KW-0378">Hydrolase</keyword>
<dbReference type="InterPro" id="IPR004843">
    <property type="entry name" value="Calcineurin-like_PHP"/>
</dbReference>
<dbReference type="Pfam" id="PF12320">
    <property type="entry name" value="SbcD_C"/>
    <property type="match status" value="1"/>
</dbReference>
<evidence type="ECO:0000256" key="4">
    <source>
        <dbReference type="ARBA" id="ARBA00022722"/>
    </source>
</evidence>
<evidence type="ECO:0000256" key="1">
    <source>
        <dbReference type="ARBA" id="ARBA00010555"/>
    </source>
</evidence>
<dbReference type="PANTHER" id="PTHR30337:SF0">
    <property type="entry name" value="NUCLEASE SBCCD SUBUNIT D"/>
    <property type="match status" value="1"/>
</dbReference>
<dbReference type="InterPro" id="IPR050535">
    <property type="entry name" value="DNA_Repair-Maintenance_Comp"/>
</dbReference>
<dbReference type="Proteomes" id="UP000248790">
    <property type="component" value="Unassembled WGS sequence"/>
</dbReference>
<dbReference type="PANTHER" id="PTHR30337">
    <property type="entry name" value="COMPONENT OF ATP-DEPENDENT DSDNA EXONUCLEASE"/>
    <property type="match status" value="1"/>
</dbReference>
<name>A0A327X4P2_LARAB</name>
<protein>
    <recommendedName>
        <fullName evidence="3 7">Nuclease SbcCD subunit D</fullName>
    </recommendedName>
</protein>
<evidence type="ECO:0000256" key="7">
    <source>
        <dbReference type="RuleBase" id="RU363069"/>
    </source>
</evidence>
<evidence type="ECO:0000313" key="11">
    <source>
        <dbReference type="Proteomes" id="UP000248790"/>
    </source>
</evidence>
<dbReference type="GO" id="GO:0006310">
    <property type="term" value="P:DNA recombination"/>
    <property type="evidence" value="ECO:0007669"/>
    <property type="project" value="UniProtKB-KW"/>
</dbReference>
<dbReference type="AlphaFoldDB" id="A0A327X4P2"/>
<dbReference type="InterPro" id="IPR029052">
    <property type="entry name" value="Metallo-depent_PP-like"/>
</dbReference>
<evidence type="ECO:0000256" key="2">
    <source>
        <dbReference type="ARBA" id="ARBA00011322"/>
    </source>
</evidence>
<dbReference type="RefSeq" id="WP_111628832.1">
    <property type="nucleotide sequence ID" value="NZ_QLMC01000003.1"/>
</dbReference>
<comment type="function">
    <text evidence="7">SbcCD cleaves DNA hairpin structures. These structures can inhibit DNA replication and are intermediates in certain DNA recombination reactions. The complex acts as a 3'-&gt;5' double strand exonuclease that can open hairpins. It also has a 5' single-strand endonuclease activity.</text>
</comment>
<organism evidence="10 11">
    <name type="scientific">Larkinella arboricola</name>
    <dbReference type="NCBI Taxonomy" id="643671"/>
    <lineage>
        <taxon>Bacteria</taxon>
        <taxon>Pseudomonadati</taxon>
        <taxon>Bacteroidota</taxon>
        <taxon>Cytophagia</taxon>
        <taxon>Cytophagales</taxon>
        <taxon>Spirosomataceae</taxon>
        <taxon>Larkinella</taxon>
    </lineage>
</organism>
<evidence type="ECO:0000313" key="10">
    <source>
        <dbReference type="EMBL" id="RAJ97878.1"/>
    </source>
</evidence>
<keyword evidence="7" id="KW-0235">DNA replication</keyword>
<evidence type="ECO:0000259" key="9">
    <source>
        <dbReference type="Pfam" id="PF12320"/>
    </source>
</evidence>
<dbReference type="InterPro" id="IPR004593">
    <property type="entry name" value="SbcD"/>
</dbReference>
<evidence type="ECO:0000259" key="8">
    <source>
        <dbReference type="Pfam" id="PF00149"/>
    </source>
</evidence>
<dbReference type="GO" id="GO:0004519">
    <property type="term" value="F:endonuclease activity"/>
    <property type="evidence" value="ECO:0007669"/>
    <property type="project" value="UniProtKB-KW"/>
</dbReference>
<evidence type="ECO:0000256" key="3">
    <source>
        <dbReference type="ARBA" id="ARBA00013365"/>
    </source>
</evidence>
<dbReference type="OrthoDB" id="9773856at2"/>
<dbReference type="CDD" id="cd00840">
    <property type="entry name" value="MPP_Mre11_N"/>
    <property type="match status" value="1"/>
</dbReference>
<keyword evidence="4 7" id="KW-0540">Nuclease</keyword>
<feature type="domain" description="Calcineurin-like phosphoesterase" evidence="8">
    <location>
        <begin position="1"/>
        <end position="229"/>
    </location>
</feature>
<dbReference type="SUPFAM" id="SSF56300">
    <property type="entry name" value="Metallo-dependent phosphatases"/>
    <property type="match status" value="1"/>
</dbReference>
<dbReference type="InterPro" id="IPR026843">
    <property type="entry name" value="SbcD_C"/>
</dbReference>
<sequence>MKILHTADWHLGKRLYKHDLREDHVQFLDWLAETIESREIDVLLISGDVFDTTNPNDGSMQLYYQFLTRMLPLERKIIITGGNHDSPTKLNAPRQLLRHLNMHVIGCTTGDCTEEIIRLANGSTDLLVAAVPYLRDSDLRQSISGQTYEDRVEAVRMGIRNHYERIVDHCQTEYRNAPVLAMGHLYVNGATISPESEREIHAVGGQAAFSSEHFPPGFDYVALGHIHVPQRIGAVETVRYSGSPIPLSFGERDNRHQVLEITVENGKINTVETVAVPRFRSLRQVAGTLDAVRETLETLEGNDELTTLVEILVEEENESLAVRQLFEKLQRDYTSAPFQIAKSRLTFRNKLKGLDSLYVADTNLQDLSYLDVFNRRLDASLVEGEERTTLVEAYKELYRLVTEQAAHPVQLHENPTNTLS</sequence>
<dbReference type="EMBL" id="QLMC01000003">
    <property type="protein sequence ID" value="RAJ97878.1"/>
    <property type="molecule type" value="Genomic_DNA"/>
</dbReference>
<keyword evidence="11" id="KW-1185">Reference proteome</keyword>
<comment type="similarity">
    <text evidence="1 7">Belongs to the SbcD family.</text>
</comment>
<keyword evidence="7" id="KW-0255">Endonuclease</keyword>
<comment type="caution">
    <text evidence="10">The sequence shown here is derived from an EMBL/GenBank/DDBJ whole genome shotgun (WGS) entry which is preliminary data.</text>
</comment>
<comment type="subunit">
    <text evidence="2 7">Heterodimer of SbcC and SbcD.</text>
</comment>
<accession>A0A327X4P2</accession>
<evidence type="ECO:0000256" key="5">
    <source>
        <dbReference type="ARBA" id="ARBA00022801"/>
    </source>
</evidence>
<proteinExistence type="inferred from homology"/>
<reference evidence="10 11" key="1">
    <citation type="submission" date="2018-06" db="EMBL/GenBank/DDBJ databases">
        <title>Genomic Encyclopedia of Archaeal and Bacterial Type Strains, Phase II (KMG-II): from individual species to whole genera.</title>
        <authorList>
            <person name="Goeker M."/>
        </authorList>
    </citation>
    <scope>NUCLEOTIDE SEQUENCE [LARGE SCALE GENOMIC DNA]</scope>
    <source>
        <strain evidence="10 11">DSM 21851</strain>
    </source>
</reference>
<dbReference type="Pfam" id="PF00149">
    <property type="entry name" value="Metallophos"/>
    <property type="match status" value="1"/>
</dbReference>